<evidence type="ECO:0000313" key="1">
    <source>
        <dbReference type="EMBL" id="MCW1884915.1"/>
    </source>
</evidence>
<sequence length="69" mass="7502">MLDLPRSSTDLRIAVPCPSCHMLGKIAGSKCDYCAGTGWNLKNPDRLAPSELERLRKKLPAPPEADPQA</sequence>
<evidence type="ECO:0008006" key="3">
    <source>
        <dbReference type="Google" id="ProtNLM"/>
    </source>
</evidence>
<dbReference type="InterPro" id="IPR036410">
    <property type="entry name" value="HSP_DnaJ_Cys-rich_dom_sf"/>
</dbReference>
<gene>
    <name evidence="1" type="ORF">OKA04_09265</name>
</gene>
<keyword evidence="2" id="KW-1185">Reference proteome</keyword>
<dbReference type="Gene3D" id="6.20.20.10">
    <property type="match status" value="1"/>
</dbReference>
<proteinExistence type="predicted"/>
<comment type="caution">
    <text evidence="1">The sequence shown here is derived from an EMBL/GenBank/DDBJ whole genome shotgun (WGS) entry which is preliminary data.</text>
</comment>
<evidence type="ECO:0000313" key="2">
    <source>
        <dbReference type="Proteomes" id="UP001207930"/>
    </source>
</evidence>
<dbReference type="EMBL" id="JAPDDS010000004">
    <property type="protein sequence ID" value="MCW1884915.1"/>
    <property type="molecule type" value="Genomic_DNA"/>
</dbReference>
<reference evidence="1 2" key="1">
    <citation type="submission" date="2022-10" db="EMBL/GenBank/DDBJ databases">
        <title>Luteolibacter flavescens strain MCCC 1K03193, whole genome shotgun sequencing project.</title>
        <authorList>
            <person name="Zhao G."/>
            <person name="Shen L."/>
        </authorList>
    </citation>
    <scope>NUCLEOTIDE SEQUENCE [LARGE SCALE GENOMIC DNA]</scope>
    <source>
        <strain evidence="1 2">MCCC 1K03193</strain>
    </source>
</reference>
<accession>A0ABT3FMW9</accession>
<protein>
    <recommendedName>
        <fullName evidence="3">Transcription factor zinc-finger domain-containing protein</fullName>
    </recommendedName>
</protein>
<dbReference type="SUPFAM" id="SSF57938">
    <property type="entry name" value="DnaJ/Hsp40 cysteine-rich domain"/>
    <property type="match status" value="1"/>
</dbReference>
<dbReference type="RefSeq" id="WP_264500872.1">
    <property type="nucleotide sequence ID" value="NZ_JAPDDS010000004.1"/>
</dbReference>
<name>A0ABT3FMW9_9BACT</name>
<organism evidence="1 2">
    <name type="scientific">Luteolibacter flavescens</name>
    <dbReference type="NCBI Taxonomy" id="1859460"/>
    <lineage>
        <taxon>Bacteria</taxon>
        <taxon>Pseudomonadati</taxon>
        <taxon>Verrucomicrobiota</taxon>
        <taxon>Verrucomicrobiia</taxon>
        <taxon>Verrucomicrobiales</taxon>
        <taxon>Verrucomicrobiaceae</taxon>
        <taxon>Luteolibacter</taxon>
    </lineage>
</organism>
<dbReference type="Proteomes" id="UP001207930">
    <property type="component" value="Unassembled WGS sequence"/>
</dbReference>